<keyword evidence="5" id="KW-0449">Lipoprotein</keyword>
<gene>
    <name evidence="5" type="ORF">MECH1_V1_1941</name>
</gene>
<name>A0ABM9NJB8_9GAMM</name>
<feature type="region of interest" description="Disordered" evidence="3">
    <location>
        <begin position="236"/>
        <end position="276"/>
    </location>
</feature>
<evidence type="ECO:0000256" key="1">
    <source>
        <dbReference type="ARBA" id="ARBA00010634"/>
    </source>
</evidence>
<protein>
    <submittedName>
        <fullName evidence="5">Phospholipid-binding lipoprotein MlaA</fullName>
    </submittedName>
</protein>
<evidence type="ECO:0000256" key="3">
    <source>
        <dbReference type="SAM" id="MobiDB-lite"/>
    </source>
</evidence>
<dbReference type="PROSITE" id="PS51257">
    <property type="entry name" value="PROKAR_LIPOPROTEIN"/>
    <property type="match status" value="1"/>
</dbReference>
<dbReference type="EMBL" id="OZ026884">
    <property type="protein sequence ID" value="CAL1240717.1"/>
    <property type="molecule type" value="Genomic_DNA"/>
</dbReference>
<evidence type="ECO:0000256" key="4">
    <source>
        <dbReference type="SAM" id="SignalP"/>
    </source>
</evidence>
<feature type="chain" id="PRO_5045631995" evidence="4">
    <location>
        <begin position="27"/>
        <end position="276"/>
    </location>
</feature>
<feature type="compositionally biased region" description="Low complexity" evidence="3">
    <location>
        <begin position="264"/>
        <end position="276"/>
    </location>
</feature>
<organism evidence="5 6">
    <name type="scientific">Candidatus Methylocalor cossyra</name>
    <dbReference type="NCBI Taxonomy" id="3108543"/>
    <lineage>
        <taxon>Bacteria</taxon>
        <taxon>Pseudomonadati</taxon>
        <taxon>Pseudomonadota</taxon>
        <taxon>Gammaproteobacteria</taxon>
        <taxon>Methylococcales</taxon>
        <taxon>Methylococcaceae</taxon>
        <taxon>Candidatus Methylocalor</taxon>
    </lineage>
</organism>
<proteinExistence type="inferred from homology"/>
<evidence type="ECO:0000313" key="5">
    <source>
        <dbReference type="EMBL" id="CAL1240717.1"/>
    </source>
</evidence>
<sequence>MKTAQQPYRPHPLLCFAFAASLAGCAASKHDPRDPWEGWNRGVQSFNDTLDDYAMKPAAKAYQYITPSVVDQGITNFFNNVDDIAVIANDLLQFKLLQTGQDLGRFMVNTTLGLGGFIDVARHLDLPKHNEDLDQTLGAWGIPSGPYLVLPFMGPSTPRGVLGVAGDTLSNPINWINPTAIPWGAGTLKTIDTRADLLSASKIVDEASVDRYEFIRNAYFQQRKYLIYDGNPPLDEEMEKDLELEGLESGGSSAPAAESNSGDAGAAPPKPTATGP</sequence>
<feature type="signal peptide" evidence="4">
    <location>
        <begin position="1"/>
        <end position="26"/>
    </location>
</feature>
<dbReference type="PRINTS" id="PR01805">
    <property type="entry name" value="VACJLIPOPROT"/>
</dbReference>
<evidence type="ECO:0000313" key="6">
    <source>
        <dbReference type="Proteomes" id="UP001497493"/>
    </source>
</evidence>
<dbReference type="PANTHER" id="PTHR30035:SF3">
    <property type="entry name" value="INTERMEMBRANE PHOSPHOLIPID TRANSPORT SYSTEM LIPOPROTEIN MLAA"/>
    <property type="match status" value="1"/>
</dbReference>
<dbReference type="Pfam" id="PF04333">
    <property type="entry name" value="MlaA"/>
    <property type="match status" value="1"/>
</dbReference>
<keyword evidence="6" id="KW-1185">Reference proteome</keyword>
<dbReference type="InterPro" id="IPR007428">
    <property type="entry name" value="MlaA"/>
</dbReference>
<keyword evidence="2 4" id="KW-0732">Signal</keyword>
<comment type="similarity">
    <text evidence="1">Belongs to the MlaA family.</text>
</comment>
<feature type="compositionally biased region" description="Acidic residues" evidence="3">
    <location>
        <begin position="236"/>
        <end position="246"/>
    </location>
</feature>
<dbReference type="Proteomes" id="UP001497493">
    <property type="component" value="Chromosome"/>
</dbReference>
<dbReference type="RefSeq" id="WP_348757294.1">
    <property type="nucleotide sequence ID" value="NZ_OZ026884.1"/>
</dbReference>
<accession>A0ABM9NJB8</accession>
<evidence type="ECO:0000256" key="2">
    <source>
        <dbReference type="ARBA" id="ARBA00022729"/>
    </source>
</evidence>
<reference evidence="5 6" key="1">
    <citation type="submission" date="2024-04" db="EMBL/GenBank/DDBJ databases">
        <authorList>
            <person name="Cremers G."/>
        </authorList>
    </citation>
    <scope>NUCLEOTIDE SEQUENCE [LARGE SCALE GENOMIC DNA]</scope>
    <source>
        <strain evidence="5">MeCH1-AG</strain>
    </source>
</reference>
<dbReference type="PANTHER" id="PTHR30035">
    <property type="entry name" value="LIPOPROTEIN VACJ-RELATED"/>
    <property type="match status" value="1"/>
</dbReference>